<sequence>MRSEEEIKDLLRHIARSLDQVLEPVENQDNTENSESVTGNTVGTSIAAALALVPPFEKNRMAQQKEFLNKYADKAPTLAEACRQLDIEDSEKLWIEGLSLSKTLKFWQPFGISWMVNKSAEIGGCILGDDMGLGKTLQACGVICHMNNERKKGNGSVGQPKPSLLKAKHKGLNKPSLQEVFDTVIIDEAHTIKDENTLAPRNFILLTGTPVMNRDIDIAAMLSLFRPDSLWEDMQCDRKTNPFRLEDNHRHAVLRAISFAVHRYLNTLPDKDHVQRAEWLGKIYDIVLLERGFGTTMNGVSIGSAIPPVKTTIIDLDIDEKEVNVMGGSFGRK</sequence>
<dbReference type="InterPro" id="IPR038718">
    <property type="entry name" value="SNF2-like_sf"/>
</dbReference>
<dbReference type="EMBL" id="PQXN01000005">
    <property type="protein sequence ID" value="TGO64910.1"/>
    <property type="molecule type" value="Genomic_DNA"/>
</dbReference>
<dbReference type="InterPro" id="IPR027417">
    <property type="entry name" value="P-loop_NTPase"/>
</dbReference>
<proteinExistence type="predicted"/>
<dbReference type="Pfam" id="PF00176">
    <property type="entry name" value="SNF2-rel_dom"/>
    <property type="match status" value="2"/>
</dbReference>
<evidence type="ECO:0000256" key="2">
    <source>
        <dbReference type="ARBA" id="ARBA00022840"/>
    </source>
</evidence>
<dbReference type="InterPro" id="IPR014001">
    <property type="entry name" value="Helicase_ATP-bd"/>
</dbReference>
<dbReference type="Proteomes" id="UP000297527">
    <property type="component" value="Unassembled WGS sequence"/>
</dbReference>
<organism evidence="4 5">
    <name type="scientific">Botryotinia convoluta</name>
    <dbReference type="NCBI Taxonomy" id="54673"/>
    <lineage>
        <taxon>Eukaryota</taxon>
        <taxon>Fungi</taxon>
        <taxon>Dikarya</taxon>
        <taxon>Ascomycota</taxon>
        <taxon>Pezizomycotina</taxon>
        <taxon>Leotiomycetes</taxon>
        <taxon>Helotiales</taxon>
        <taxon>Sclerotiniaceae</taxon>
        <taxon>Botryotinia</taxon>
    </lineage>
</organism>
<evidence type="ECO:0000256" key="1">
    <source>
        <dbReference type="ARBA" id="ARBA00022741"/>
    </source>
</evidence>
<evidence type="ECO:0000259" key="3">
    <source>
        <dbReference type="PROSITE" id="PS51192"/>
    </source>
</evidence>
<gene>
    <name evidence="4" type="ORF">BCON_0005g00030</name>
</gene>
<dbReference type="InterPro" id="IPR000330">
    <property type="entry name" value="SNF2_N"/>
</dbReference>
<feature type="domain" description="Helicase ATP-binding" evidence="3">
    <location>
        <begin position="133"/>
        <end position="228"/>
    </location>
</feature>
<dbReference type="OrthoDB" id="3557974at2759"/>
<reference evidence="4 5" key="1">
    <citation type="submission" date="2017-12" db="EMBL/GenBank/DDBJ databases">
        <title>Comparative genomics of Botrytis spp.</title>
        <authorList>
            <person name="Valero-Jimenez C.A."/>
            <person name="Tapia P."/>
            <person name="Veloso J."/>
            <person name="Silva-Moreno E."/>
            <person name="Staats M."/>
            <person name="Valdes J.H."/>
            <person name="Van Kan J.A.L."/>
        </authorList>
    </citation>
    <scope>NUCLEOTIDE SEQUENCE [LARGE SCALE GENOMIC DNA]</scope>
    <source>
        <strain evidence="4 5">MUCL11595</strain>
    </source>
</reference>
<keyword evidence="5" id="KW-1185">Reference proteome</keyword>
<keyword evidence="2" id="KW-0067">ATP-binding</keyword>
<evidence type="ECO:0000313" key="4">
    <source>
        <dbReference type="EMBL" id="TGO64910.1"/>
    </source>
</evidence>
<accession>A0A4Z1J021</accession>
<comment type="caution">
    <text evidence="4">The sequence shown here is derived from an EMBL/GenBank/DDBJ whole genome shotgun (WGS) entry which is preliminary data.</text>
</comment>
<dbReference type="SUPFAM" id="SSF52540">
    <property type="entry name" value="P-loop containing nucleoside triphosphate hydrolases"/>
    <property type="match status" value="1"/>
</dbReference>
<keyword evidence="1" id="KW-0547">Nucleotide-binding</keyword>
<protein>
    <recommendedName>
        <fullName evidence="3">Helicase ATP-binding domain-containing protein</fullName>
    </recommendedName>
</protein>
<dbReference type="AlphaFoldDB" id="A0A4Z1J021"/>
<dbReference type="Gene3D" id="3.40.50.10810">
    <property type="entry name" value="Tandem AAA-ATPase domain"/>
    <property type="match status" value="2"/>
</dbReference>
<dbReference type="GO" id="GO:0005524">
    <property type="term" value="F:ATP binding"/>
    <property type="evidence" value="ECO:0007669"/>
    <property type="project" value="InterPro"/>
</dbReference>
<dbReference type="PROSITE" id="PS51192">
    <property type="entry name" value="HELICASE_ATP_BIND_1"/>
    <property type="match status" value="1"/>
</dbReference>
<evidence type="ECO:0000313" key="5">
    <source>
        <dbReference type="Proteomes" id="UP000297527"/>
    </source>
</evidence>
<dbReference type="PANTHER" id="PTHR10799">
    <property type="entry name" value="SNF2/RAD54 HELICASE FAMILY"/>
    <property type="match status" value="1"/>
</dbReference>
<name>A0A4Z1J021_9HELO</name>